<proteinExistence type="predicted"/>
<protein>
    <submittedName>
        <fullName evidence="2">Uncharacterized protein</fullName>
    </submittedName>
</protein>
<dbReference type="Proteomes" id="UP000095287">
    <property type="component" value="Unplaced"/>
</dbReference>
<dbReference type="AlphaFoldDB" id="A0A1I8AWX1"/>
<accession>A0A1I8AWX1</accession>
<reference evidence="2" key="1">
    <citation type="submission" date="2016-11" db="UniProtKB">
        <authorList>
            <consortium name="WormBaseParasite"/>
        </authorList>
    </citation>
    <scope>IDENTIFICATION</scope>
</reference>
<sequence>MAELSMRVRSRPGMCGYPIIRYPHVRYPGVFGFRISEIRYPKRKSNIRDPLSVIRETARISDNPLKFISKFRLIILTALTMDLSVDGASDAQHPRLAAKDQCFLLDVL</sequence>
<evidence type="ECO:0000313" key="2">
    <source>
        <dbReference type="WBParaSite" id="L893_g9913.t1"/>
    </source>
</evidence>
<name>A0A1I8AWX1_9BILA</name>
<keyword evidence="1" id="KW-1185">Reference proteome</keyword>
<evidence type="ECO:0000313" key="1">
    <source>
        <dbReference type="Proteomes" id="UP000095287"/>
    </source>
</evidence>
<dbReference type="WBParaSite" id="L893_g9913.t1">
    <property type="protein sequence ID" value="L893_g9913.t1"/>
    <property type="gene ID" value="L893_g9913"/>
</dbReference>
<organism evidence="1 2">
    <name type="scientific">Steinernema glaseri</name>
    <dbReference type="NCBI Taxonomy" id="37863"/>
    <lineage>
        <taxon>Eukaryota</taxon>
        <taxon>Metazoa</taxon>
        <taxon>Ecdysozoa</taxon>
        <taxon>Nematoda</taxon>
        <taxon>Chromadorea</taxon>
        <taxon>Rhabditida</taxon>
        <taxon>Tylenchina</taxon>
        <taxon>Panagrolaimomorpha</taxon>
        <taxon>Strongyloidoidea</taxon>
        <taxon>Steinernematidae</taxon>
        <taxon>Steinernema</taxon>
    </lineage>
</organism>